<name>A0A5N7B3N4_9EURO</name>
<feature type="region of interest" description="Disordered" evidence="1">
    <location>
        <begin position="112"/>
        <end position="137"/>
    </location>
</feature>
<feature type="region of interest" description="Disordered" evidence="1">
    <location>
        <begin position="1"/>
        <end position="71"/>
    </location>
</feature>
<dbReference type="OrthoDB" id="6077919at2759"/>
<feature type="compositionally biased region" description="Basic residues" evidence="1">
    <location>
        <begin position="16"/>
        <end position="27"/>
    </location>
</feature>
<organism evidence="2 3">
    <name type="scientific">Aspergillus bertholletiae</name>
    <dbReference type="NCBI Taxonomy" id="1226010"/>
    <lineage>
        <taxon>Eukaryota</taxon>
        <taxon>Fungi</taxon>
        <taxon>Dikarya</taxon>
        <taxon>Ascomycota</taxon>
        <taxon>Pezizomycotina</taxon>
        <taxon>Eurotiomycetes</taxon>
        <taxon>Eurotiomycetidae</taxon>
        <taxon>Eurotiales</taxon>
        <taxon>Aspergillaceae</taxon>
        <taxon>Aspergillus</taxon>
        <taxon>Aspergillus subgen. Circumdati</taxon>
    </lineage>
</organism>
<evidence type="ECO:0000313" key="3">
    <source>
        <dbReference type="Proteomes" id="UP000326198"/>
    </source>
</evidence>
<dbReference type="AlphaFoldDB" id="A0A5N7B3N4"/>
<evidence type="ECO:0000256" key="1">
    <source>
        <dbReference type="SAM" id="MobiDB-lite"/>
    </source>
</evidence>
<sequence>MASENQGIEYTPTTHRISKAKKGKRVHACREPGCNKLEDRMQSSNGESGAQMQSTLPEKKERKAPGLRRDDLAFTDSGYGSYAGTNPAGEVQTIQEQLSNLTDILFPPGYEARNLSTMSDDDASSEDSSSDEHEICDSGQSVYSVGSVVPAAAKESYIGLLAADLAKKICHHLSDAEDLEMICSLLPRMLQEFALSFGGHRSAQPYRDIMVFVHRYRRYVGPPARKQLVIN</sequence>
<feature type="compositionally biased region" description="Polar residues" evidence="1">
    <location>
        <begin position="1"/>
        <end position="15"/>
    </location>
</feature>
<gene>
    <name evidence="2" type="ORF">BDV26DRAFT_294768</name>
</gene>
<dbReference type="Proteomes" id="UP000326198">
    <property type="component" value="Unassembled WGS sequence"/>
</dbReference>
<reference evidence="2 3" key="1">
    <citation type="submission" date="2019-04" db="EMBL/GenBank/DDBJ databases">
        <title>Friends and foes A comparative genomics studyof 23 Aspergillus species from section Flavi.</title>
        <authorList>
            <consortium name="DOE Joint Genome Institute"/>
            <person name="Kjaerbolling I."/>
            <person name="Vesth T."/>
            <person name="Frisvad J.C."/>
            <person name="Nybo J.L."/>
            <person name="Theobald S."/>
            <person name="Kildgaard S."/>
            <person name="Isbrandt T."/>
            <person name="Kuo A."/>
            <person name="Sato A."/>
            <person name="Lyhne E.K."/>
            <person name="Kogle M.E."/>
            <person name="Wiebenga A."/>
            <person name="Kun R.S."/>
            <person name="Lubbers R.J."/>
            <person name="Makela M.R."/>
            <person name="Barry K."/>
            <person name="Chovatia M."/>
            <person name="Clum A."/>
            <person name="Daum C."/>
            <person name="Haridas S."/>
            <person name="He G."/>
            <person name="LaButti K."/>
            <person name="Lipzen A."/>
            <person name="Mondo S."/>
            <person name="Riley R."/>
            <person name="Salamov A."/>
            <person name="Simmons B.A."/>
            <person name="Magnuson J.K."/>
            <person name="Henrissat B."/>
            <person name="Mortensen U.H."/>
            <person name="Larsen T.O."/>
            <person name="Devries R.P."/>
            <person name="Grigoriev I.V."/>
            <person name="Machida M."/>
            <person name="Baker S.E."/>
            <person name="Andersen M.R."/>
        </authorList>
    </citation>
    <scope>NUCLEOTIDE SEQUENCE [LARGE SCALE GENOMIC DNA]</scope>
    <source>
        <strain evidence="2 3">IBT 29228</strain>
    </source>
</reference>
<evidence type="ECO:0000313" key="2">
    <source>
        <dbReference type="EMBL" id="KAE8375758.1"/>
    </source>
</evidence>
<proteinExistence type="predicted"/>
<feature type="compositionally biased region" description="Basic and acidic residues" evidence="1">
    <location>
        <begin position="57"/>
        <end position="71"/>
    </location>
</feature>
<feature type="compositionally biased region" description="Acidic residues" evidence="1">
    <location>
        <begin position="119"/>
        <end position="129"/>
    </location>
</feature>
<keyword evidence="3" id="KW-1185">Reference proteome</keyword>
<accession>A0A5N7B3N4</accession>
<protein>
    <submittedName>
        <fullName evidence="2">Uncharacterized protein</fullName>
    </submittedName>
</protein>
<feature type="compositionally biased region" description="Polar residues" evidence="1">
    <location>
        <begin position="42"/>
        <end position="56"/>
    </location>
</feature>
<dbReference type="EMBL" id="ML736254">
    <property type="protein sequence ID" value="KAE8375758.1"/>
    <property type="molecule type" value="Genomic_DNA"/>
</dbReference>